<dbReference type="RefSeq" id="XP_002770968.1">
    <property type="nucleotide sequence ID" value="XM_002770922.1"/>
</dbReference>
<evidence type="ECO:0000313" key="1">
    <source>
        <dbReference type="EMBL" id="EER02784.1"/>
    </source>
</evidence>
<reference evidence="1 2" key="1">
    <citation type="submission" date="2008-07" db="EMBL/GenBank/DDBJ databases">
        <authorList>
            <person name="El-Sayed N."/>
            <person name="Caler E."/>
            <person name="Inman J."/>
            <person name="Amedeo P."/>
            <person name="Hass B."/>
            <person name="Wortman J."/>
        </authorList>
    </citation>
    <scope>NUCLEOTIDE SEQUENCE [LARGE SCALE GENOMIC DNA]</scope>
    <source>
        <strain evidence="2">ATCC 50983 / TXsc</strain>
    </source>
</reference>
<protein>
    <submittedName>
        <fullName evidence="1">Uncharacterized protein</fullName>
    </submittedName>
</protein>
<keyword evidence="2" id="KW-1185">Reference proteome</keyword>
<dbReference type="AlphaFoldDB" id="C5LKF0"/>
<dbReference type="InParanoid" id="C5LKF0"/>
<dbReference type="EMBL" id="GG682792">
    <property type="protein sequence ID" value="EER02784.1"/>
    <property type="molecule type" value="Genomic_DNA"/>
</dbReference>
<proteinExistence type="predicted"/>
<accession>C5LKF0</accession>
<evidence type="ECO:0000313" key="2">
    <source>
        <dbReference type="Proteomes" id="UP000007800"/>
    </source>
</evidence>
<dbReference type="GeneID" id="9050938"/>
<dbReference type="Proteomes" id="UP000007800">
    <property type="component" value="Unassembled WGS sequence"/>
</dbReference>
<name>C5LKF0_PERM5</name>
<gene>
    <name evidence="1" type="ORF">Pmar_PMAR022209</name>
</gene>
<sequence>MCVSICIGEGLPPPPAWSRRLHGPSVKVSAMETEDCVDADEALEIHGEDSSTAVGSISSSKMKTGCIWSLVETGSIRKNYFSTASARRIGATTSTSIATSSFGERDDACWVKPCRGRSLKTRLSCLLHSDLLTTCIAIDEIAFPSRAEVLTVEETTPFSSIVRASVKMKLTMRRREVMVRKRWFVNEQEGFAVVHLRSIIDKVGVDSRTPQMNLEDIIILLLPMSENVTFMTRVMEFDPDTNLIGFKLLEMTAARFGLIQLGDFEAMLSSPETVKGLEPLPKPL</sequence>
<organism evidence="2">
    <name type="scientific">Perkinsus marinus (strain ATCC 50983 / TXsc)</name>
    <dbReference type="NCBI Taxonomy" id="423536"/>
    <lineage>
        <taxon>Eukaryota</taxon>
        <taxon>Sar</taxon>
        <taxon>Alveolata</taxon>
        <taxon>Perkinsozoa</taxon>
        <taxon>Perkinsea</taxon>
        <taxon>Perkinsida</taxon>
        <taxon>Perkinsidae</taxon>
        <taxon>Perkinsus</taxon>
    </lineage>
</organism>